<dbReference type="AlphaFoldDB" id="A0A5Q0UG93"/>
<dbReference type="Proteomes" id="UP000377803">
    <property type="component" value="Chromosome"/>
</dbReference>
<proteinExistence type="predicted"/>
<organism evidence="1 2">
    <name type="scientific">Candidatus Nanohalobium constans</name>
    <dbReference type="NCBI Taxonomy" id="2565781"/>
    <lineage>
        <taxon>Archaea</taxon>
        <taxon>Candidatus Nanohalarchaeota</taxon>
        <taxon>Candidatus Nanohalobia</taxon>
        <taxon>Candidatus Nanohalobiales</taxon>
        <taxon>Candidatus Nanohalobiaceae</taxon>
        <taxon>Candidatus Nanohalobium</taxon>
    </lineage>
</organism>
<dbReference type="EMBL" id="CP040089">
    <property type="protein sequence ID" value="QGA80220.1"/>
    <property type="molecule type" value="Genomic_DNA"/>
</dbReference>
<evidence type="ECO:0000313" key="2">
    <source>
        <dbReference type="Proteomes" id="UP000377803"/>
    </source>
</evidence>
<reference evidence="2" key="1">
    <citation type="submission" date="2019-05" db="EMBL/GenBank/DDBJ databases">
        <title>Candidatus Nanohalobium constans, a novel model system to study the DPANN nano-sized archaea: genomic and physiological characterization of a nanoarchaeon co-cultured with its chitinotrophic host.</title>
        <authorList>
            <person name="La Cono V."/>
            <person name="Arcadi E."/>
            <person name="Crisafi F."/>
            <person name="Denaro R."/>
            <person name="La Spada G."/>
            <person name="Messina E."/>
            <person name="Smedile F."/>
            <person name="Toshchakov S.V."/>
            <person name="Shevchenko M.A."/>
            <person name="Golyshin P.N."/>
            <person name="Golyshina O.V."/>
            <person name="Ferrer M."/>
            <person name="Rohde M."/>
            <person name="Mushegian A."/>
            <person name="Sorokin D.Y."/>
            <person name="Giuliano L."/>
            <person name="Yakimov M.M."/>
        </authorList>
    </citation>
    <scope>NUCLEOTIDE SEQUENCE [LARGE SCALE GENOMIC DNA]</scope>
    <source>
        <strain evidence="2">LC1Nh</strain>
    </source>
</reference>
<gene>
    <name evidence="1" type="ORF">LC1Nh_0317</name>
</gene>
<sequence>MATTQDSNNNSEGISDGKVDRAVELIAEDEVEKYSKAYNMLSKSYTDPKTGNASDYRDPSILINNLDEDIAEELSAVVNPEEVTGKRLERSKRKLKEFADNYLENSASGT</sequence>
<dbReference type="KEGG" id="ncon:LC1Nh_0317"/>
<dbReference type="RefSeq" id="WP_153549959.1">
    <property type="nucleotide sequence ID" value="NZ_CP040089.1"/>
</dbReference>
<name>A0A5Q0UG93_9ARCH</name>
<accession>A0A5Q0UG93</accession>
<evidence type="ECO:0000313" key="1">
    <source>
        <dbReference type="EMBL" id="QGA80220.1"/>
    </source>
</evidence>
<protein>
    <submittedName>
        <fullName evidence="1">Uncharacterized protein</fullName>
    </submittedName>
</protein>
<keyword evidence="2" id="KW-1185">Reference proteome</keyword>
<dbReference type="GeneID" id="42364700"/>